<feature type="coiled-coil region" evidence="1">
    <location>
        <begin position="136"/>
        <end position="209"/>
    </location>
</feature>
<dbReference type="Proteomes" id="UP000230066">
    <property type="component" value="Unassembled WGS sequence"/>
</dbReference>
<keyword evidence="3" id="KW-1185">Reference proteome</keyword>
<organism evidence="2 3">
    <name type="scientific">Fasciola hepatica</name>
    <name type="common">Liver fluke</name>
    <dbReference type="NCBI Taxonomy" id="6192"/>
    <lineage>
        <taxon>Eukaryota</taxon>
        <taxon>Metazoa</taxon>
        <taxon>Spiralia</taxon>
        <taxon>Lophotrochozoa</taxon>
        <taxon>Platyhelminthes</taxon>
        <taxon>Trematoda</taxon>
        <taxon>Digenea</taxon>
        <taxon>Plagiorchiida</taxon>
        <taxon>Echinostomata</taxon>
        <taxon>Echinostomatoidea</taxon>
        <taxon>Fasciolidae</taxon>
        <taxon>Fasciola</taxon>
    </lineage>
</organism>
<protein>
    <submittedName>
        <fullName evidence="2">Uncharacterized protein</fullName>
    </submittedName>
</protein>
<evidence type="ECO:0000313" key="2">
    <source>
        <dbReference type="EMBL" id="THD26719.1"/>
    </source>
</evidence>
<evidence type="ECO:0000256" key="1">
    <source>
        <dbReference type="SAM" id="Coils"/>
    </source>
</evidence>
<gene>
    <name evidence="2" type="ORF">D915_002367</name>
</gene>
<evidence type="ECO:0000313" key="3">
    <source>
        <dbReference type="Proteomes" id="UP000230066"/>
    </source>
</evidence>
<reference evidence="2" key="1">
    <citation type="submission" date="2019-03" db="EMBL/GenBank/DDBJ databases">
        <title>Improved annotation for the trematode Fasciola hepatica.</title>
        <authorList>
            <person name="Choi Y.-J."/>
            <person name="Martin J."/>
            <person name="Mitreva M."/>
        </authorList>
    </citation>
    <scope>NUCLEOTIDE SEQUENCE [LARGE SCALE GENOMIC DNA]</scope>
</reference>
<comment type="caution">
    <text evidence="2">The sequence shown here is derived from an EMBL/GenBank/DDBJ whole genome shotgun (WGS) entry which is preliminary data.</text>
</comment>
<keyword evidence="1" id="KW-0175">Coiled coil</keyword>
<sequence length="231" mass="27571">MTKDSTVLGYPFLSKRHPTDPVVYEDKSSILHRVPHRPAIVEPIRRVKAPIKARSVYDVYPAPAHYDPAPPARVNPYHTVYGERKTCVQETDDVTHYMHERTKWMLHKEYERYHGTWKPYYYGTKVEQEQYKSYLRQGLKQQIADKAKRFKEANAKKSQDAKQVEELCRNFDEKAYAAQISRKEFLFKFRDANKQLIEEREQIRKLERRNTISLERLQLQLNPINWSCTLK</sequence>
<dbReference type="AlphaFoldDB" id="A0A4E0RD59"/>
<name>A0A4E0RD59_FASHE</name>
<proteinExistence type="predicted"/>
<accession>A0A4E0RD59</accession>
<dbReference type="EMBL" id="JXXN02000649">
    <property type="protein sequence ID" value="THD26719.1"/>
    <property type="molecule type" value="Genomic_DNA"/>
</dbReference>